<dbReference type="GO" id="GO:0016798">
    <property type="term" value="F:hydrolase activity, acting on glycosyl bonds"/>
    <property type="evidence" value="ECO:0007669"/>
    <property type="project" value="UniProtKB-KW"/>
</dbReference>
<reference evidence="2 3" key="2">
    <citation type="submission" date="2020-05" db="EMBL/GenBank/DDBJ databases">
        <authorList>
            <person name="Khan S.A."/>
            <person name="Jeon C.O."/>
            <person name="Chun B.H."/>
        </authorList>
    </citation>
    <scope>NUCLEOTIDE SEQUENCE [LARGE SCALE GENOMIC DNA]</scope>
    <source>
        <strain evidence="2 3">H242</strain>
    </source>
</reference>
<name>A0ABX6P7U4_9BURK</name>
<dbReference type="EC" id="3.2.1.183" evidence="2"/>
<dbReference type="CDD" id="cd03786">
    <property type="entry name" value="GTB_UDP-GlcNAc_2-Epimerase"/>
    <property type="match status" value="1"/>
</dbReference>
<dbReference type="Pfam" id="PF02350">
    <property type="entry name" value="Epimerase_2"/>
    <property type="match status" value="1"/>
</dbReference>
<keyword evidence="2" id="KW-0326">Glycosidase</keyword>
<sequence length="377" mass="39804">MRRILYLTGTRADFGLMEATLRAIDAHPGLQLQLAVTGMHLSAQFGATVDEIEASGLPIAARIPTDVDSRTPAGMARAVGQTVLGMTQALEQREPDVLLLLGDRGEMLGGAIAALHLGVVIAHLHGGERSGTVDEPVRHAISKLAHWHFAATEASRERLVRMGEAEDHVWVTGAPSLDGLVALGDRPRREVLQSLGLGDEERYLLVLFHPVVQEEADAYAQTQALAAALRETAGGRRIVWLAPNADAGSAGVLQGRADAGEAGIRAITHLPRAAYVAALRHADLLVGNSSSGIIEAASFGTPVVNIGLRQNARERNANTIDCGTGREEIASALRSASAHGPYPPANVYGDGAAAARIVRLLADTPITPALLHKVNRY</sequence>
<dbReference type="InterPro" id="IPR029767">
    <property type="entry name" value="WecB-like"/>
</dbReference>
<organism evidence="2 3">
    <name type="scientific">Ramlibacter terrae</name>
    <dbReference type="NCBI Taxonomy" id="2732511"/>
    <lineage>
        <taxon>Bacteria</taxon>
        <taxon>Pseudomonadati</taxon>
        <taxon>Pseudomonadota</taxon>
        <taxon>Betaproteobacteria</taxon>
        <taxon>Burkholderiales</taxon>
        <taxon>Comamonadaceae</taxon>
        <taxon>Ramlibacter</taxon>
    </lineage>
</organism>
<evidence type="ECO:0000259" key="1">
    <source>
        <dbReference type="Pfam" id="PF02350"/>
    </source>
</evidence>
<dbReference type="Proteomes" id="UP000500826">
    <property type="component" value="Chromosome"/>
</dbReference>
<dbReference type="InterPro" id="IPR020004">
    <property type="entry name" value="UDP-GlcNAc_Epase"/>
</dbReference>
<dbReference type="PANTHER" id="PTHR43174:SF3">
    <property type="entry name" value="UDP-N-ACETYLGLUCOSAMINE 2-EPIMERASE"/>
    <property type="match status" value="1"/>
</dbReference>
<dbReference type="NCBIfam" id="TIGR03568">
    <property type="entry name" value="NeuC_NnaA"/>
    <property type="match status" value="1"/>
</dbReference>
<protein>
    <submittedName>
        <fullName evidence="2">UDP-N-acetylglucosamine 2-epimerase (Hydrolyzing)</fullName>
        <ecNumber evidence="2">3.2.1.183</ecNumber>
    </submittedName>
</protein>
<accession>A0ABX6P7U4</accession>
<dbReference type="PANTHER" id="PTHR43174">
    <property type="entry name" value="UDP-N-ACETYLGLUCOSAMINE 2-EPIMERASE"/>
    <property type="match status" value="1"/>
</dbReference>
<dbReference type="Gene3D" id="3.40.50.2000">
    <property type="entry name" value="Glycogen Phosphorylase B"/>
    <property type="match status" value="2"/>
</dbReference>
<reference evidence="2 3" key="1">
    <citation type="submission" date="2020-05" db="EMBL/GenBank/DDBJ databases">
        <title>Ramlibacter rhizophilus sp. nov., isolated from rhizosphere soil of national flower Mugunghwa from South Korea.</title>
        <authorList>
            <person name="Zheng-Fei Y."/>
            <person name="Huan T."/>
        </authorList>
    </citation>
    <scope>NUCLEOTIDE SEQUENCE [LARGE SCALE GENOMIC DNA]</scope>
    <source>
        <strain evidence="2 3">H242</strain>
    </source>
</reference>
<dbReference type="InterPro" id="IPR003331">
    <property type="entry name" value="UDP_GlcNAc_Epimerase_2_dom"/>
</dbReference>
<evidence type="ECO:0000313" key="2">
    <source>
        <dbReference type="EMBL" id="QJW85036.1"/>
    </source>
</evidence>
<evidence type="ECO:0000313" key="3">
    <source>
        <dbReference type="Proteomes" id="UP000500826"/>
    </source>
</evidence>
<dbReference type="SUPFAM" id="SSF53756">
    <property type="entry name" value="UDP-Glycosyltransferase/glycogen phosphorylase"/>
    <property type="match status" value="1"/>
</dbReference>
<proteinExistence type="predicted"/>
<keyword evidence="3" id="KW-1185">Reference proteome</keyword>
<dbReference type="EMBL" id="CP053418">
    <property type="protein sequence ID" value="QJW85036.1"/>
    <property type="molecule type" value="Genomic_DNA"/>
</dbReference>
<feature type="domain" description="UDP-N-acetylglucosamine 2-epimerase" evidence="1">
    <location>
        <begin position="22"/>
        <end position="361"/>
    </location>
</feature>
<keyword evidence="2" id="KW-0378">Hydrolase</keyword>
<gene>
    <name evidence="2" type="primary">neuC</name>
    <name evidence="2" type="ORF">HK414_20335</name>
</gene>